<dbReference type="RefSeq" id="WP_090521047.1">
    <property type="nucleotide sequence ID" value="NZ_FNAH01000002.1"/>
</dbReference>
<dbReference type="InterPro" id="IPR036938">
    <property type="entry name" value="PAP2/HPO_sf"/>
</dbReference>
<keyword evidence="6" id="KW-0472">Membrane</keyword>
<evidence type="ECO:0000313" key="9">
    <source>
        <dbReference type="Proteomes" id="UP000199344"/>
    </source>
</evidence>
<dbReference type="Gene3D" id="1.20.144.10">
    <property type="entry name" value="Phosphatidic acid phosphatase type 2/haloperoxidase"/>
    <property type="match status" value="1"/>
</dbReference>
<dbReference type="GO" id="GO:0016787">
    <property type="term" value="F:hydrolase activity"/>
    <property type="evidence" value="ECO:0007669"/>
    <property type="project" value="UniProtKB-KW"/>
</dbReference>
<reference evidence="8 9" key="1">
    <citation type="submission" date="2016-10" db="EMBL/GenBank/DDBJ databases">
        <authorList>
            <person name="de Groot N.N."/>
        </authorList>
    </citation>
    <scope>NUCLEOTIDE SEQUENCE [LARGE SCALE GENOMIC DNA]</scope>
    <source>
        <strain evidence="8 9">DSM 22220</strain>
    </source>
</reference>
<evidence type="ECO:0000256" key="5">
    <source>
        <dbReference type="ARBA" id="ARBA00022989"/>
    </source>
</evidence>
<comment type="subcellular location">
    <subcellularLocation>
        <location evidence="1">Cell membrane</location>
        <topology evidence="1">Multi-pass membrane protein</topology>
    </subcellularLocation>
</comment>
<dbReference type="AlphaFoldDB" id="A0A1G6W5B0"/>
<proteinExistence type="predicted"/>
<accession>A0A1G6W5B0</accession>
<dbReference type="CDD" id="cd01610">
    <property type="entry name" value="PAP2_like"/>
    <property type="match status" value="1"/>
</dbReference>
<evidence type="ECO:0000256" key="1">
    <source>
        <dbReference type="ARBA" id="ARBA00004651"/>
    </source>
</evidence>
<evidence type="ECO:0000259" key="7">
    <source>
        <dbReference type="SMART" id="SM00014"/>
    </source>
</evidence>
<dbReference type="Pfam" id="PF01569">
    <property type="entry name" value="PAP2"/>
    <property type="match status" value="1"/>
</dbReference>
<evidence type="ECO:0000313" key="8">
    <source>
        <dbReference type="EMBL" id="SDD60407.1"/>
    </source>
</evidence>
<organism evidence="8 9">
    <name type="scientific">Paracoccus isoporae</name>
    <dbReference type="NCBI Taxonomy" id="591205"/>
    <lineage>
        <taxon>Bacteria</taxon>
        <taxon>Pseudomonadati</taxon>
        <taxon>Pseudomonadota</taxon>
        <taxon>Alphaproteobacteria</taxon>
        <taxon>Rhodobacterales</taxon>
        <taxon>Paracoccaceae</taxon>
        <taxon>Paracoccus</taxon>
    </lineage>
</organism>
<feature type="domain" description="Phosphatidic acid phosphatase type 2/haloperoxidase" evidence="7">
    <location>
        <begin position="69"/>
        <end position="181"/>
    </location>
</feature>
<keyword evidence="3" id="KW-0812">Transmembrane</keyword>
<dbReference type="InterPro" id="IPR000326">
    <property type="entry name" value="PAP2/HPO"/>
</dbReference>
<dbReference type="STRING" id="591205.SAMN05421538_10227"/>
<dbReference type="PANTHER" id="PTHR14969">
    <property type="entry name" value="SPHINGOSINE-1-PHOSPHATE PHOSPHOHYDROLASE"/>
    <property type="match status" value="1"/>
</dbReference>
<keyword evidence="4" id="KW-0378">Hydrolase</keyword>
<dbReference type="SMART" id="SM00014">
    <property type="entry name" value="acidPPc"/>
    <property type="match status" value="1"/>
</dbReference>
<keyword evidence="2" id="KW-1003">Cell membrane</keyword>
<dbReference type="SUPFAM" id="SSF48317">
    <property type="entry name" value="Acid phosphatase/Vanadium-dependent haloperoxidase"/>
    <property type="match status" value="1"/>
</dbReference>
<evidence type="ECO:0000256" key="4">
    <source>
        <dbReference type="ARBA" id="ARBA00022801"/>
    </source>
</evidence>
<dbReference type="EMBL" id="FNAH01000002">
    <property type="protein sequence ID" value="SDD60407.1"/>
    <property type="molecule type" value="Genomic_DNA"/>
</dbReference>
<gene>
    <name evidence="8" type="ORF">SAMN05421538_10227</name>
</gene>
<dbReference type="PANTHER" id="PTHR14969:SF62">
    <property type="entry name" value="DECAPRENYLPHOSPHORYL-5-PHOSPHORIBOSE PHOSPHATASE RV3807C-RELATED"/>
    <property type="match status" value="1"/>
</dbReference>
<sequence length="203" mass="21120">MDQSRITSQVEQADIEVTMEATRHRDHPLVRTIGALSEITDQPPAFTGAALAALAGLLLNRPKLAEAGLRSFAALGIATLVKGTIKSSVTRTRPFMLRDKGHYDTRVGGPDDGPWNSFPSGHTANAVAIARAVSRAYPDTAPGGVAFAAVVGGIQIPRGSHYPLDVAAGAVVGLLSEKVVAILWQRAPAAQPGCASQPRAAAE</sequence>
<keyword evidence="9" id="KW-1185">Reference proteome</keyword>
<name>A0A1G6W5B0_9RHOB</name>
<evidence type="ECO:0000256" key="3">
    <source>
        <dbReference type="ARBA" id="ARBA00022692"/>
    </source>
</evidence>
<protein>
    <submittedName>
        <fullName evidence="8">PAP2 superfamily protein</fullName>
    </submittedName>
</protein>
<evidence type="ECO:0000256" key="6">
    <source>
        <dbReference type="ARBA" id="ARBA00023136"/>
    </source>
</evidence>
<keyword evidence="5" id="KW-1133">Transmembrane helix</keyword>
<dbReference type="GO" id="GO:0005886">
    <property type="term" value="C:plasma membrane"/>
    <property type="evidence" value="ECO:0007669"/>
    <property type="project" value="UniProtKB-SubCell"/>
</dbReference>
<dbReference type="Proteomes" id="UP000199344">
    <property type="component" value="Unassembled WGS sequence"/>
</dbReference>
<evidence type="ECO:0000256" key="2">
    <source>
        <dbReference type="ARBA" id="ARBA00022475"/>
    </source>
</evidence>